<evidence type="ECO:0000256" key="2">
    <source>
        <dbReference type="ARBA" id="ARBA00010139"/>
    </source>
</evidence>
<evidence type="ECO:0000313" key="8">
    <source>
        <dbReference type="EMBL" id="KAA1420203.1"/>
    </source>
</evidence>
<dbReference type="RefSeq" id="WP_149727627.1">
    <property type="nucleotide sequence ID" value="NZ_VUJV01000002.1"/>
</dbReference>
<organism evidence="8 9">
    <name type="scientific">Nocardioides humilatus</name>
    <dbReference type="NCBI Taxonomy" id="2607660"/>
    <lineage>
        <taxon>Bacteria</taxon>
        <taxon>Bacillati</taxon>
        <taxon>Actinomycetota</taxon>
        <taxon>Actinomycetes</taxon>
        <taxon>Propionibacteriales</taxon>
        <taxon>Nocardioidaceae</taxon>
        <taxon>Nocardioides</taxon>
    </lineage>
</organism>
<evidence type="ECO:0000256" key="6">
    <source>
        <dbReference type="ARBA" id="ARBA00023002"/>
    </source>
</evidence>
<keyword evidence="7" id="KW-0503">Monooxygenase</keyword>
<evidence type="ECO:0000256" key="1">
    <source>
        <dbReference type="ARBA" id="ARBA00001974"/>
    </source>
</evidence>
<accession>A0A5B1LHS2</accession>
<dbReference type="Pfam" id="PF13450">
    <property type="entry name" value="NAD_binding_8"/>
    <property type="match status" value="1"/>
</dbReference>
<dbReference type="GO" id="GO:0050661">
    <property type="term" value="F:NADP binding"/>
    <property type="evidence" value="ECO:0007669"/>
    <property type="project" value="InterPro"/>
</dbReference>
<dbReference type="FunFam" id="3.50.50.60:FF:000228">
    <property type="entry name" value="FAD-containing monooxygenase EthA"/>
    <property type="match status" value="1"/>
</dbReference>
<proteinExistence type="inferred from homology"/>
<dbReference type="EMBL" id="VUJV01000002">
    <property type="protein sequence ID" value="KAA1420203.1"/>
    <property type="molecule type" value="Genomic_DNA"/>
</dbReference>
<dbReference type="PANTHER" id="PTHR43872">
    <property type="entry name" value="MONOOXYGENASE, PUTATIVE (AFU_ORTHOLOGUE AFUA_8G02570)-RELATED"/>
    <property type="match status" value="1"/>
</dbReference>
<dbReference type="InterPro" id="IPR051820">
    <property type="entry name" value="FAD-binding_MO"/>
</dbReference>
<dbReference type="Pfam" id="PF00743">
    <property type="entry name" value="FMO-like"/>
    <property type="match status" value="1"/>
</dbReference>
<dbReference type="Gene3D" id="3.50.50.60">
    <property type="entry name" value="FAD/NAD(P)-binding domain"/>
    <property type="match status" value="2"/>
</dbReference>
<keyword evidence="6" id="KW-0560">Oxidoreductase</keyword>
<dbReference type="AlphaFoldDB" id="A0A5B1LHS2"/>
<gene>
    <name evidence="8" type="ORF">F0U44_07195</name>
</gene>
<comment type="cofactor">
    <cofactor evidence="1">
        <name>FAD</name>
        <dbReference type="ChEBI" id="CHEBI:57692"/>
    </cofactor>
</comment>
<keyword evidence="3" id="KW-0285">Flavoprotein</keyword>
<name>A0A5B1LHS2_9ACTN</name>
<dbReference type="InterPro" id="IPR020946">
    <property type="entry name" value="Flavin_mOase-like"/>
</dbReference>
<comment type="caution">
    <text evidence="8">The sequence shown here is derived from an EMBL/GenBank/DDBJ whole genome shotgun (WGS) entry which is preliminary data.</text>
</comment>
<dbReference type="PANTHER" id="PTHR43872:SF1">
    <property type="entry name" value="MONOOXYGENASE, PUTATIVE (AFU_ORTHOLOGUE AFUA_8G02570)-RELATED"/>
    <property type="match status" value="1"/>
</dbReference>
<comment type="similarity">
    <text evidence="2">Belongs to the FAD-binding monooxygenase family.</text>
</comment>
<evidence type="ECO:0000256" key="5">
    <source>
        <dbReference type="ARBA" id="ARBA00022857"/>
    </source>
</evidence>
<dbReference type="InterPro" id="IPR036188">
    <property type="entry name" value="FAD/NAD-bd_sf"/>
</dbReference>
<keyword evidence="4" id="KW-0274">FAD</keyword>
<dbReference type="SUPFAM" id="SSF51905">
    <property type="entry name" value="FAD/NAD(P)-binding domain"/>
    <property type="match status" value="1"/>
</dbReference>
<evidence type="ECO:0000256" key="7">
    <source>
        <dbReference type="ARBA" id="ARBA00023033"/>
    </source>
</evidence>
<keyword evidence="5" id="KW-0521">NADP</keyword>
<keyword evidence="9" id="KW-1185">Reference proteome</keyword>
<sequence length="487" mass="54459">MEHVDVLIVGAGLSGVGAAAQVRERLPGKSVVVLESRDAKGGTWDLFRYPGVRSDSDMFTFGYTWRPWDSDIALADGTLIREYINTVAREYDVDRLIRYRHRVQSAAWDSEAGHWTVVAAVGDPAAGETVTLTAQFLWSCAGYYKYDEGFQPTWPGMADFQGQIVHPQHWPEGLDYSGKQVVVIGSGATAVTLVPSMSAGEGAAAHVTMLQRTPSYVINRPRHDPVARLLTRMRMPRRVIYRVARWTNIANSIGFYKFSMRWPARSKAFLRKQAVRQLPPDFDVDRHFAPPYDPWDQRLCFVPNGDLFRSLRNGEASIVTDTIESFTPTGLRLASGTELDADLIVSATGFQMQVPLGGIEMVVDGERVDYASHLAYKALMLSEVPNFFFTLGYTNASWTLKADLVIDYVCRLLAHLDQAGRRVASPVPDPSVERRPFMPLSSGYVQRSAHLLPGEGAKAPWRLEQNWYVDQKVVRRAPIDDGVLQFT</sequence>
<dbReference type="Proteomes" id="UP000325003">
    <property type="component" value="Unassembled WGS sequence"/>
</dbReference>
<reference evidence="8 9" key="2">
    <citation type="submission" date="2019-09" db="EMBL/GenBank/DDBJ databases">
        <authorList>
            <person name="Jin C."/>
        </authorList>
    </citation>
    <scope>NUCLEOTIDE SEQUENCE [LARGE SCALE GENOMIC DNA]</scope>
    <source>
        <strain evidence="8 9">BN130099</strain>
    </source>
</reference>
<evidence type="ECO:0000256" key="4">
    <source>
        <dbReference type="ARBA" id="ARBA00022827"/>
    </source>
</evidence>
<dbReference type="GO" id="GO:0050660">
    <property type="term" value="F:flavin adenine dinucleotide binding"/>
    <property type="evidence" value="ECO:0007669"/>
    <property type="project" value="InterPro"/>
</dbReference>
<evidence type="ECO:0000256" key="3">
    <source>
        <dbReference type="ARBA" id="ARBA00022630"/>
    </source>
</evidence>
<dbReference type="GO" id="GO:0004499">
    <property type="term" value="F:N,N-dimethylaniline monooxygenase activity"/>
    <property type="evidence" value="ECO:0007669"/>
    <property type="project" value="InterPro"/>
</dbReference>
<protein>
    <submittedName>
        <fullName evidence="8">NAD(P)/FAD-dependent oxidoreductase</fullName>
    </submittedName>
</protein>
<reference evidence="8 9" key="1">
    <citation type="submission" date="2019-09" db="EMBL/GenBank/DDBJ databases">
        <title>Nocardioides panacisoli sp. nov., isolated from the soil of a ginseng field.</title>
        <authorList>
            <person name="Cho C."/>
        </authorList>
    </citation>
    <scope>NUCLEOTIDE SEQUENCE [LARGE SCALE GENOMIC DNA]</scope>
    <source>
        <strain evidence="8 9">BN130099</strain>
    </source>
</reference>
<evidence type="ECO:0000313" key="9">
    <source>
        <dbReference type="Proteomes" id="UP000325003"/>
    </source>
</evidence>